<evidence type="ECO:0000313" key="2">
    <source>
        <dbReference type="EMBL" id="CAE8716887.1"/>
    </source>
</evidence>
<gene>
    <name evidence="2" type="ORF">PGLA2088_LOCUS39270</name>
</gene>
<sequence length="632" mass="67182">MQGDFPTNGLPRVAGITNGFYMETCLVQNGAQSLDAVVWDRRWFYKALFDILAERQGRFCQQGPASPEDESPTANTSQRLVGAAWFLCLLCAAAFVGLTVGTCASAELSLAGVCTRASNFDHEEPTKGPWPACESGKLAGVRVGEASHPGPSSLHQDEQTLGQARRSPRSTPRARRPARTRQGDDEQEDLVRRTVDFNLEETPATMLVDTITGNPGPAAVSSGSQLSALAHPAASSNATAATAAAEQAGQPQAPAATTGVAQPVLPAPPAPHPEGRPARWSCPAPNCPQANNSRCAGWAALQSMVPHLNNHFAETLQGEVPTEWLQRHNKARCRVCGLCVAASRGVHPTCRPEERRQVRSELANAGQNLGAGPGQASFGNLPSLEQVQSQHARTLKHVPKAARGLWAQALVRCLATVAVYNTIEAWTELEMLPKLTLMPPPRGGRQHVRAAASFTADRLSRWLEGDRQGLWEDVLATPTSPGQKGSSDASRLRRADALAREGFDRKACAALVSGGVCAETAATTRLLRLLHPLSPVPTCPPLDSLPLAAVIGQEVVSKVLHSFPQDSAPGPSSLRVQHLLEGLTPAHRAAVLEQLTAVVQLLVRGEAPEAVAPTLAGVNGKKLDLSTFYLDD</sequence>
<feature type="compositionally biased region" description="Low complexity" evidence="1">
    <location>
        <begin position="240"/>
        <end position="264"/>
    </location>
</feature>
<dbReference type="Proteomes" id="UP000626109">
    <property type="component" value="Unassembled WGS sequence"/>
</dbReference>
<reference evidence="2" key="1">
    <citation type="submission" date="2021-02" db="EMBL/GenBank/DDBJ databases">
        <authorList>
            <person name="Dougan E. K."/>
            <person name="Rhodes N."/>
            <person name="Thang M."/>
            <person name="Chan C."/>
        </authorList>
    </citation>
    <scope>NUCLEOTIDE SEQUENCE</scope>
</reference>
<dbReference type="AlphaFoldDB" id="A0A813L739"/>
<dbReference type="EMBL" id="CAJNNW010033051">
    <property type="protein sequence ID" value="CAE8716887.1"/>
    <property type="molecule type" value="Genomic_DNA"/>
</dbReference>
<feature type="compositionally biased region" description="Basic residues" evidence="1">
    <location>
        <begin position="166"/>
        <end position="179"/>
    </location>
</feature>
<name>A0A813L739_POLGL</name>
<protein>
    <submittedName>
        <fullName evidence="2">Uncharacterized protein</fullName>
    </submittedName>
</protein>
<comment type="caution">
    <text evidence="2">The sequence shown here is derived from an EMBL/GenBank/DDBJ whole genome shotgun (WGS) entry which is preliminary data.</text>
</comment>
<proteinExistence type="predicted"/>
<evidence type="ECO:0000313" key="3">
    <source>
        <dbReference type="Proteomes" id="UP000626109"/>
    </source>
</evidence>
<feature type="compositionally biased region" description="Basic and acidic residues" evidence="1">
    <location>
        <begin position="181"/>
        <end position="195"/>
    </location>
</feature>
<evidence type="ECO:0000256" key="1">
    <source>
        <dbReference type="SAM" id="MobiDB-lite"/>
    </source>
</evidence>
<accession>A0A813L739</accession>
<organism evidence="2 3">
    <name type="scientific">Polarella glacialis</name>
    <name type="common">Dinoflagellate</name>
    <dbReference type="NCBI Taxonomy" id="89957"/>
    <lineage>
        <taxon>Eukaryota</taxon>
        <taxon>Sar</taxon>
        <taxon>Alveolata</taxon>
        <taxon>Dinophyceae</taxon>
        <taxon>Suessiales</taxon>
        <taxon>Suessiaceae</taxon>
        <taxon>Polarella</taxon>
    </lineage>
</organism>
<feature type="region of interest" description="Disordered" evidence="1">
    <location>
        <begin position="240"/>
        <end position="277"/>
    </location>
</feature>
<feature type="non-terminal residue" evidence="2">
    <location>
        <position position="1"/>
    </location>
</feature>
<feature type="region of interest" description="Disordered" evidence="1">
    <location>
        <begin position="142"/>
        <end position="195"/>
    </location>
</feature>